<dbReference type="InterPro" id="IPR015311">
    <property type="entry name" value="DFF40_C"/>
</dbReference>
<dbReference type="SUPFAM" id="SSF54277">
    <property type="entry name" value="CAD &amp; PB1 domains"/>
    <property type="match status" value="1"/>
</dbReference>
<evidence type="ECO:0000256" key="5">
    <source>
        <dbReference type="ARBA" id="ARBA00022722"/>
    </source>
</evidence>
<dbReference type="InterPro" id="IPR044925">
    <property type="entry name" value="His-Me_finger_sf"/>
</dbReference>
<dbReference type="GO" id="GO:0005634">
    <property type="term" value="C:nucleus"/>
    <property type="evidence" value="ECO:0007669"/>
    <property type="project" value="UniProtKB-SubCell"/>
</dbReference>
<dbReference type="InterPro" id="IPR039729">
    <property type="entry name" value="DFF40"/>
</dbReference>
<dbReference type="Gene3D" id="3.10.20.10">
    <property type="match status" value="1"/>
</dbReference>
<comment type="subcellular location">
    <subcellularLocation>
        <location evidence="2">Cytoplasm</location>
    </subcellularLocation>
    <subcellularLocation>
        <location evidence="1">Nucleus</location>
    </subcellularLocation>
</comment>
<evidence type="ECO:0000256" key="2">
    <source>
        <dbReference type="ARBA" id="ARBA00004496"/>
    </source>
</evidence>
<protein>
    <recommendedName>
        <fullName evidence="10">DNA fragmentation factor subunit beta</fullName>
    </recommendedName>
</protein>
<evidence type="ECO:0000256" key="1">
    <source>
        <dbReference type="ARBA" id="ARBA00004123"/>
    </source>
</evidence>
<evidence type="ECO:0000256" key="7">
    <source>
        <dbReference type="ARBA" id="ARBA00023242"/>
    </source>
</evidence>
<accession>A0A834A9F5</accession>
<keyword evidence="4 11" id="KW-0053">Apoptosis</keyword>
<dbReference type="GO" id="GO:0006309">
    <property type="term" value="P:apoptotic DNA fragmentation"/>
    <property type="evidence" value="ECO:0007669"/>
    <property type="project" value="InterPro"/>
</dbReference>
<dbReference type="AlphaFoldDB" id="A0A834A9F5"/>
<organism evidence="13 14">
    <name type="scientific">Phyllostomus discolor</name>
    <name type="common">pale spear-nosed bat</name>
    <dbReference type="NCBI Taxonomy" id="89673"/>
    <lineage>
        <taxon>Eukaryota</taxon>
        <taxon>Metazoa</taxon>
        <taxon>Chordata</taxon>
        <taxon>Craniata</taxon>
        <taxon>Vertebrata</taxon>
        <taxon>Euteleostomi</taxon>
        <taxon>Mammalia</taxon>
        <taxon>Eutheria</taxon>
        <taxon>Laurasiatheria</taxon>
        <taxon>Chiroptera</taxon>
        <taxon>Yangochiroptera</taxon>
        <taxon>Phyllostomidae</taxon>
        <taxon>Phyllostominae</taxon>
        <taxon>Phyllostomus</taxon>
    </lineage>
</organism>
<dbReference type="SUPFAM" id="SSF54060">
    <property type="entry name" value="His-Me finger endonucleases"/>
    <property type="match status" value="1"/>
</dbReference>
<evidence type="ECO:0000259" key="12">
    <source>
        <dbReference type="PROSITE" id="PS51135"/>
    </source>
</evidence>
<evidence type="ECO:0000313" key="13">
    <source>
        <dbReference type="EMBL" id="KAF6108225.1"/>
    </source>
</evidence>
<dbReference type="GO" id="GO:0004520">
    <property type="term" value="F:DNA endonuclease activity"/>
    <property type="evidence" value="ECO:0007669"/>
    <property type="project" value="InterPro"/>
</dbReference>
<evidence type="ECO:0000256" key="11">
    <source>
        <dbReference type="PROSITE-ProRule" id="PRU00447"/>
    </source>
</evidence>
<comment type="function">
    <text evidence="8">Nuclease that induces DNA fragmentation and chromatin condensation during apoptosis. Degrades naked DNA and induces apoptotic morphology.</text>
</comment>
<keyword evidence="7" id="KW-0539">Nucleus</keyword>
<evidence type="ECO:0000256" key="9">
    <source>
        <dbReference type="ARBA" id="ARBA00064007"/>
    </source>
</evidence>
<dbReference type="InterPro" id="IPR003508">
    <property type="entry name" value="CIDE-N_dom"/>
</dbReference>
<dbReference type="SMART" id="SM00266">
    <property type="entry name" value="CAD"/>
    <property type="match status" value="1"/>
</dbReference>
<dbReference type="GO" id="GO:0016787">
    <property type="term" value="F:hydrolase activity"/>
    <property type="evidence" value="ECO:0007669"/>
    <property type="project" value="UniProtKB-KW"/>
</dbReference>
<comment type="subunit">
    <text evidence="9">Heterodimer of DFFA and DFFB. Interacts with H1-1.</text>
</comment>
<evidence type="ECO:0000256" key="10">
    <source>
        <dbReference type="ARBA" id="ARBA00069517"/>
    </source>
</evidence>
<dbReference type="CDD" id="cd06535">
    <property type="entry name" value="CIDE_N_CAD"/>
    <property type="match status" value="1"/>
</dbReference>
<dbReference type="Gene3D" id="6.10.140.170">
    <property type="match status" value="1"/>
</dbReference>
<feature type="domain" description="CIDE-N" evidence="12">
    <location>
        <begin position="7"/>
        <end position="83"/>
    </location>
</feature>
<keyword evidence="6" id="KW-0378">Hydrolase</keyword>
<dbReference type="Pfam" id="PF09230">
    <property type="entry name" value="DFF40"/>
    <property type="match status" value="1"/>
</dbReference>
<evidence type="ECO:0000256" key="3">
    <source>
        <dbReference type="ARBA" id="ARBA00022490"/>
    </source>
</evidence>
<comment type="caution">
    <text evidence="13">The sequence shown here is derived from an EMBL/GenBank/DDBJ whole genome shotgun (WGS) entry which is preliminary data.</text>
</comment>
<dbReference type="PANTHER" id="PTHR13067:SF2">
    <property type="entry name" value="CASPASE-ACTIVATED DNASE"/>
    <property type="match status" value="1"/>
</dbReference>
<keyword evidence="5" id="KW-0540">Nuclease</keyword>
<dbReference type="EMBL" id="JABVXQ010000005">
    <property type="protein sequence ID" value="KAF6108225.1"/>
    <property type="molecule type" value="Genomic_DNA"/>
</dbReference>
<evidence type="ECO:0000313" key="14">
    <source>
        <dbReference type="Proteomes" id="UP000664940"/>
    </source>
</evidence>
<keyword evidence="3" id="KW-0963">Cytoplasm</keyword>
<dbReference type="Pfam" id="PF02017">
    <property type="entry name" value="CIDE-N"/>
    <property type="match status" value="1"/>
</dbReference>
<dbReference type="PROSITE" id="PS51135">
    <property type="entry name" value="CIDE_N"/>
    <property type="match status" value="1"/>
</dbReference>
<gene>
    <name evidence="13" type="ORF">HJG60_003791</name>
</gene>
<name>A0A834A9F5_9CHIR</name>
<dbReference type="FunFam" id="3.10.20.10:FF:000006">
    <property type="entry name" value="DNA fragmentation factor subunit beta"/>
    <property type="match status" value="1"/>
</dbReference>
<dbReference type="Proteomes" id="UP000664940">
    <property type="component" value="Unassembled WGS sequence"/>
</dbReference>
<evidence type="ECO:0000256" key="8">
    <source>
        <dbReference type="ARBA" id="ARBA00053660"/>
    </source>
</evidence>
<evidence type="ECO:0000256" key="6">
    <source>
        <dbReference type="ARBA" id="ARBA00022801"/>
    </source>
</evidence>
<dbReference type="GO" id="GO:0005737">
    <property type="term" value="C:cytoplasm"/>
    <property type="evidence" value="ECO:0007669"/>
    <property type="project" value="UniProtKB-SubCell"/>
</dbReference>
<evidence type="ECO:0000256" key="4">
    <source>
        <dbReference type="ARBA" id="ARBA00022703"/>
    </source>
</evidence>
<sequence>MMSVFRKPKTFKLRALHSQQKFGVAGKSCQEVLRKGCLHFQLPAPGSRLCLYEDGTEVTEGYFWSVPDNSELVLLTKGQTWEGCKWRGPAGCRHRVSPRRWPQDQWLFCVSPLLVADVSDISRFLSVFHRPHVGVIQAARQLLLDEQAPLRQKLLADLLHTISENAAAETRAEDPPWFEGLESRFRNKCSYLRFSCESRIRSYLREVSAHTPSVGAGAREEFAQVVDAMGQKLRAEKYNGCYFDRGAEASSRLCTPEGWFSCQGPFDAASCASRHSINPYSNRESRVLFSTWNLDHVIEKKRTVIPALAEAIEGQDGRQLDWEYFYGLLFTSANLKLVHVACHKKTTHGLSCDPSRVYRPRAEPRRKRAARKGR</sequence>
<reference evidence="13 14" key="1">
    <citation type="journal article" date="2020" name="Nature">
        <title>Six reference-quality genomes reveal evolution of bat adaptations.</title>
        <authorList>
            <person name="Jebb D."/>
            <person name="Huang Z."/>
            <person name="Pippel M."/>
            <person name="Hughes G.M."/>
            <person name="Lavrichenko K."/>
            <person name="Devanna P."/>
            <person name="Winkler S."/>
            <person name="Jermiin L.S."/>
            <person name="Skirmuntt E.C."/>
            <person name="Katzourakis A."/>
            <person name="Burkitt-Gray L."/>
            <person name="Ray D.A."/>
            <person name="Sullivan K.A.M."/>
            <person name="Roscito J.G."/>
            <person name="Kirilenko B.M."/>
            <person name="Davalos L.M."/>
            <person name="Corthals A.P."/>
            <person name="Power M.L."/>
            <person name="Jones G."/>
            <person name="Ransome R.D."/>
            <person name="Dechmann D.K.N."/>
            <person name="Locatelli A.G."/>
            <person name="Puechmaille S.J."/>
            <person name="Fedrigo O."/>
            <person name="Jarvis E.D."/>
            <person name="Hiller M."/>
            <person name="Vernes S.C."/>
            <person name="Myers E.W."/>
            <person name="Teeling E.C."/>
        </authorList>
    </citation>
    <scope>NUCLEOTIDE SEQUENCE [LARGE SCALE GENOMIC DNA]</scope>
    <source>
        <strain evidence="13">Bat1K_MPI-CBG_1</strain>
    </source>
</reference>
<proteinExistence type="predicted"/>
<dbReference type="PANTHER" id="PTHR13067">
    <property type="entry name" value="CASPASE-ACTIVATED DNASE"/>
    <property type="match status" value="1"/>
</dbReference>